<keyword evidence="5" id="KW-1185">Reference proteome</keyword>
<comment type="caution">
    <text evidence="4">The sequence shown here is derived from an EMBL/GenBank/DDBJ whole genome shotgun (WGS) entry which is preliminary data.</text>
</comment>
<evidence type="ECO:0000313" key="5">
    <source>
        <dbReference type="Proteomes" id="UP000429229"/>
    </source>
</evidence>
<evidence type="ECO:0000259" key="3">
    <source>
        <dbReference type="PROSITE" id="PS50977"/>
    </source>
</evidence>
<dbReference type="SUPFAM" id="SSF46689">
    <property type="entry name" value="Homeodomain-like"/>
    <property type="match status" value="1"/>
</dbReference>
<dbReference type="AlphaFoldDB" id="A0A6I4U3G8"/>
<dbReference type="EMBL" id="WTYR01000001">
    <property type="protein sequence ID" value="MXP10478.1"/>
    <property type="molecule type" value="Genomic_DNA"/>
</dbReference>
<dbReference type="Pfam" id="PF00440">
    <property type="entry name" value="TetR_N"/>
    <property type="match status" value="1"/>
</dbReference>
<dbReference type="InterPro" id="IPR001647">
    <property type="entry name" value="HTH_TetR"/>
</dbReference>
<sequence>MTDRRGRGRPKDTETDTDTSAAIARAAVLRFADKGYEAASLREIASDAKVDVALISYRFGGKKGLWKAIVAKAALDLLAALDRALADVSDANPHDRLRHAMKAYLAHLLAWPEVPRLLLRDITVDSERSQFLLEELSQPLHEFFLALAQAALEECKGEVSHLQFRIADFIYSSASKVARRDRLAKLVAGMEDDATFEAALHDTLIDGAFRCG</sequence>
<feature type="DNA-binding region" description="H-T-H motif" evidence="2">
    <location>
        <begin position="40"/>
        <end position="59"/>
    </location>
</feature>
<name>A0A6I4U3G8_9SPHN</name>
<dbReference type="PROSITE" id="PS50977">
    <property type="entry name" value="HTH_TETR_2"/>
    <property type="match status" value="1"/>
</dbReference>
<reference evidence="4 5" key="1">
    <citation type="submission" date="2019-12" db="EMBL/GenBank/DDBJ databases">
        <title>Genomic-based taxomic classification of the family Erythrobacteraceae.</title>
        <authorList>
            <person name="Xu L."/>
        </authorList>
    </citation>
    <scope>NUCLEOTIDE SEQUENCE [LARGE SCALE GENOMIC DNA]</scope>
    <source>
        <strain evidence="4 5">LMG 29519</strain>
    </source>
</reference>
<dbReference type="InterPro" id="IPR050109">
    <property type="entry name" value="HTH-type_TetR-like_transc_reg"/>
</dbReference>
<gene>
    <name evidence="4" type="ORF">GRI68_09840</name>
</gene>
<dbReference type="InterPro" id="IPR009057">
    <property type="entry name" value="Homeodomain-like_sf"/>
</dbReference>
<organism evidence="4 5">
    <name type="scientific">Alteriqipengyuania halimionae</name>
    <dbReference type="NCBI Taxonomy" id="1926630"/>
    <lineage>
        <taxon>Bacteria</taxon>
        <taxon>Pseudomonadati</taxon>
        <taxon>Pseudomonadota</taxon>
        <taxon>Alphaproteobacteria</taxon>
        <taxon>Sphingomonadales</taxon>
        <taxon>Erythrobacteraceae</taxon>
        <taxon>Alteriqipengyuania</taxon>
    </lineage>
</organism>
<evidence type="ECO:0000256" key="2">
    <source>
        <dbReference type="PROSITE-ProRule" id="PRU00335"/>
    </source>
</evidence>
<proteinExistence type="predicted"/>
<protein>
    <submittedName>
        <fullName evidence="4">TetR family transcriptional regulator</fullName>
    </submittedName>
</protein>
<evidence type="ECO:0000256" key="1">
    <source>
        <dbReference type="ARBA" id="ARBA00023125"/>
    </source>
</evidence>
<feature type="domain" description="HTH tetR-type" evidence="3">
    <location>
        <begin position="17"/>
        <end position="77"/>
    </location>
</feature>
<dbReference type="Gene3D" id="1.10.357.10">
    <property type="entry name" value="Tetracycline Repressor, domain 2"/>
    <property type="match status" value="1"/>
</dbReference>
<dbReference type="GO" id="GO:0000976">
    <property type="term" value="F:transcription cis-regulatory region binding"/>
    <property type="evidence" value="ECO:0007669"/>
    <property type="project" value="TreeGrafter"/>
</dbReference>
<dbReference type="PANTHER" id="PTHR30055">
    <property type="entry name" value="HTH-TYPE TRANSCRIPTIONAL REGULATOR RUTR"/>
    <property type="match status" value="1"/>
</dbReference>
<dbReference type="InterPro" id="IPR036271">
    <property type="entry name" value="Tet_transcr_reg_TetR-rel_C_sf"/>
</dbReference>
<accession>A0A6I4U3G8</accession>
<dbReference type="GO" id="GO:0003700">
    <property type="term" value="F:DNA-binding transcription factor activity"/>
    <property type="evidence" value="ECO:0007669"/>
    <property type="project" value="TreeGrafter"/>
</dbReference>
<evidence type="ECO:0000313" key="4">
    <source>
        <dbReference type="EMBL" id="MXP10478.1"/>
    </source>
</evidence>
<dbReference type="PANTHER" id="PTHR30055:SF226">
    <property type="entry name" value="HTH-TYPE TRANSCRIPTIONAL REGULATOR PKSA"/>
    <property type="match status" value="1"/>
</dbReference>
<dbReference type="OrthoDB" id="9789566at2"/>
<dbReference type="RefSeq" id="WP_160617074.1">
    <property type="nucleotide sequence ID" value="NZ_WTYR01000001.1"/>
</dbReference>
<keyword evidence="1 2" id="KW-0238">DNA-binding</keyword>
<dbReference type="SUPFAM" id="SSF48498">
    <property type="entry name" value="Tetracyclin repressor-like, C-terminal domain"/>
    <property type="match status" value="1"/>
</dbReference>
<dbReference type="Proteomes" id="UP000429229">
    <property type="component" value="Unassembled WGS sequence"/>
</dbReference>